<comment type="caution">
    <text evidence="1">The sequence shown here is derived from an EMBL/GenBank/DDBJ whole genome shotgun (WGS) entry which is preliminary data.</text>
</comment>
<reference evidence="1 2" key="1">
    <citation type="submission" date="2019-03" db="EMBL/GenBank/DDBJ databases">
        <title>Genomic Encyclopedia of Type Strains, Phase IV (KMG-IV): sequencing the most valuable type-strain genomes for metagenomic binning, comparative biology and taxonomic classification.</title>
        <authorList>
            <person name="Goeker M."/>
        </authorList>
    </citation>
    <scope>NUCLEOTIDE SEQUENCE [LARGE SCALE GENOMIC DNA]</scope>
    <source>
        <strain evidence="1 2">DSM 25059</strain>
    </source>
</reference>
<evidence type="ECO:0000313" key="2">
    <source>
        <dbReference type="Proteomes" id="UP000295493"/>
    </source>
</evidence>
<dbReference type="Proteomes" id="UP000295493">
    <property type="component" value="Unassembled WGS sequence"/>
</dbReference>
<organism evidence="1 2">
    <name type="scientific">Stakelama pacifica</name>
    <dbReference type="NCBI Taxonomy" id="517720"/>
    <lineage>
        <taxon>Bacteria</taxon>
        <taxon>Pseudomonadati</taxon>
        <taxon>Pseudomonadota</taxon>
        <taxon>Alphaproteobacteria</taxon>
        <taxon>Sphingomonadales</taxon>
        <taxon>Sphingomonadaceae</taxon>
        <taxon>Stakelama</taxon>
    </lineage>
</organism>
<proteinExistence type="predicted"/>
<name>A0A4R6FMD6_9SPHN</name>
<sequence length="133" mass="14420">MSIAPAVVEIFWYRGTLLKDVTRFEDIDYSAATFDLQVRNYPDEATPLLTLGNAASNAQGVSCSTVTETIDGIEHTHSDVQIRLNETTGEAIRKSAPVGGDIELVFALDITGGGHEKTRRMRGKLILKAGEAL</sequence>
<accession>A0A4R6FMD6</accession>
<dbReference type="AlphaFoldDB" id="A0A4R6FMD6"/>
<keyword evidence="2" id="KW-1185">Reference proteome</keyword>
<dbReference type="EMBL" id="SNWD01000007">
    <property type="protein sequence ID" value="TDN81795.1"/>
    <property type="molecule type" value="Genomic_DNA"/>
</dbReference>
<protein>
    <submittedName>
        <fullName evidence="1">Uncharacterized protein</fullName>
    </submittedName>
</protein>
<dbReference type="RefSeq" id="WP_133495904.1">
    <property type="nucleotide sequence ID" value="NZ_BMLU01000007.1"/>
</dbReference>
<gene>
    <name evidence="1" type="ORF">EV664_107197</name>
</gene>
<evidence type="ECO:0000313" key="1">
    <source>
        <dbReference type="EMBL" id="TDN81795.1"/>
    </source>
</evidence>